<evidence type="ECO:0000313" key="10">
    <source>
        <dbReference type="Proteomes" id="UP000657918"/>
    </source>
</evidence>
<evidence type="ECO:0000256" key="5">
    <source>
        <dbReference type="ARBA" id="ARBA00047606"/>
    </source>
</evidence>
<dbReference type="InterPro" id="IPR002213">
    <property type="entry name" value="UDP_glucos_trans"/>
</dbReference>
<evidence type="ECO:0000256" key="6">
    <source>
        <dbReference type="RuleBase" id="RU003718"/>
    </source>
</evidence>
<dbReference type="EMBL" id="JADGMS010000008">
    <property type="protein sequence ID" value="KAF9676466.1"/>
    <property type="molecule type" value="Genomic_DNA"/>
</dbReference>
<evidence type="ECO:0000256" key="3">
    <source>
        <dbReference type="ARBA" id="ARBA00022676"/>
    </source>
</evidence>
<dbReference type="PANTHER" id="PTHR48047">
    <property type="entry name" value="GLYCOSYLTRANSFERASE"/>
    <property type="match status" value="1"/>
</dbReference>
<dbReference type="CDD" id="cd03784">
    <property type="entry name" value="GT1_Gtf-like"/>
    <property type="match status" value="1"/>
</dbReference>
<dbReference type="UniPathway" id="UPA00009"/>
<proteinExistence type="inferred from homology"/>
<name>A0A835JWS5_9ROSI</name>
<accession>A0A835JWS5</accession>
<protein>
    <recommendedName>
        <fullName evidence="7">Glycosyltransferase</fullName>
        <ecNumber evidence="7">2.4.1.-</ecNumber>
    </recommendedName>
</protein>
<evidence type="ECO:0000256" key="8">
    <source>
        <dbReference type="SAM" id="MobiDB-lite"/>
    </source>
</evidence>
<dbReference type="PANTHER" id="PTHR48047:SF218">
    <property type="entry name" value="GLYCOSYLTRANSFERASE"/>
    <property type="match status" value="1"/>
</dbReference>
<dbReference type="Proteomes" id="UP000657918">
    <property type="component" value="Chromosome 8"/>
</dbReference>
<evidence type="ECO:0000256" key="4">
    <source>
        <dbReference type="ARBA" id="ARBA00022679"/>
    </source>
</evidence>
<dbReference type="AlphaFoldDB" id="A0A835JWS5"/>
<evidence type="ECO:0000256" key="2">
    <source>
        <dbReference type="ARBA" id="ARBA00009995"/>
    </source>
</evidence>
<comment type="caution">
    <text evidence="9">The sequence shown here is derived from an EMBL/GenBank/DDBJ whole genome shotgun (WGS) entry which is preliminary data.</text>
</comment>
<keyword evidence="10" id="KW-1185">Reference proteome</keyword>
<organism evidence="9 10">
    <name type="scientific">Salix dunnii</name>
    <dbReference type="NCBI Taxonomy" id="1413687"/>
    <lineage>
        <taxon>Eukaryota</taxon>
        <taxon>Viridiplantae</taxon>
        <taxon>Streptophyta</taxon>
        <taxon>Embryophyta</taxon>
        <taxon>Tracheophyta</taxon>
        <taxon>Spermatophyta</taxon>
        <taxon>Magnoliopsida</taxon>
        <taxon>eudicotyledons</taxon>
        <taxon>Gunneridae</taxon>
        <taxon>Pentapetalae</taxon>
        <taxon>rosids</taxon>
        <taxon>fabids</taxon>
        <taxon>Malpighiales</taxon>
        <taxon>Salicaceae</taxon>
        <taxon>Saliceae</taxon>
        <taxon>Salix</taxon>
    </lineage>
</organism>
<keyword evidence="3 6" id="KW-0328">Glycosyltransferase</keyword>
<dbReference type="GO" id="GO:0047213">
    <property type="term" value="F:anthocyanidin 3-O-glucosyltransferase activity"/>
    <property type="evidence" value="ECO:0007669"/>
    <property type="project" value="UniProtKB-EC"/>
</dbReference>
<comment type="pathway">
    <text evidence="1">Pigment biosynthesis; anthocyanin biosynthesis.</text>
</comment>
<reference evidence="9 10" key="1">
    <citation type="submission" date="2020-10" db="EMBL/GenBank/DDBJ databases">
        <title>Plant Genome Project.</title>
        <authorList>
            <person name="Zhang R.-G."/>
        </authorList>
    </citation>
    <scope>NUCLEOTIDE SEQUENCE [LARGE SCALE GENOMIC DNA]</scope>
    <source>
        <strain evidence="9">FAFU-HL-1</strain>
        <tissue evidence="9">Leaf</tissue>
    </source>
</reference>
<evidence type="ECO:0000256" key="7">
    <source>
        <dbReference type="RuleBase" id="RU362057"/>
    </source>
</evidence>
<dbReference type="InterPro" id="IPR035595">
    <property type="entry name" value="UDP_glycos_trans_CS"/>
</dbReference>
<dbReference type="GO" id="GO:0009718">
    <property type="term" value="P:anthocyanin-containing compound biosynthetic process"/>
    <property type="evidence" value="ECO:0007669"/>
    <property type="project" value="UniProtKB-UniPathway"/>
</dbReference>
<sequence length="486" mass="53924">MGSNGSPPHVVIFPFMAQGHTLPLLDLSRALACRGTRVTIITTPANAPFILSKTSTHPAISLYVIPFPNVEELPEGCENVNHLPSPDLFVPFINATKPLKQPFEHILKEMCDSDSTTPICVVSDMFLPWTVDSCCLFDIPRIVFSGMGVLPTVIVRNASLHVPCISSLHHSEPVNLPLVPFSLNKTDFPDFVWCADDKHPMLPILSELQQAEYNSWGIVVNSFEELEGDHVDAFEYQKETKAWLVGPLLLHDQIKQDLMNSGSGNADQKQTSQYIKWLDQKIEGVGPCNVIYVAFGSQSYMTDLQMEEIALGLEMAGQQFIWVVRSKTWVPPDGWEERVGERGLVMRDWVDQRGILAHPAIGGFLTHCGWNSVLEGLSMGVPLLAWPKGAEQGLNARYVAMGLKAGLMVPQEHDAKDDPLPVQHNVICDAVKELMRGDQGKKARERARELGRKARQAEEKGGSSDKKLDELIECLTSRQKNSRTAS</sequence>
<keyword evidence="4 6" id="KW-0808">Transferase</keyword>
<dbReference type="EC" id="2.4.1.-" evidence="7"/>
<dbReference type="PROSITE" id="PS00375">
    <property type="entry name" value="UDPGT"/>
    <property type="match status" value="1"/>
</dbReference>
<dbReference type="SUPFAM" id="SSF53756">
    <property type="entry name" value="UDP-Glycosyltransferase/glycogen phosphorylase"/>
    <property type="match status" value="1"/>
</dbReference>
<gene>
    <name evidence="9" type="ORF">SADUNF_Sadunf08G0004900</name>
</gene>
<comment type="catalytic activity">
    <reaction evidence="5">
        <text>an anthocyanidin + UDP-alpha-D-glucose + H(+) = an anthocyanidin 3-O-beta-D-glucoside + UDP</text>
        <dbReference type="Rhea" id="RHEA:20093"/>
        <dbReference type="ChEBI" id="CHEBI:15378"/>
        <dbReference type="ChEBI" id="CHEBI:16307"/>
        <dbReference type="ChEBI" id="CHEBI:58223"/>
        <dbReference type="ChEBI" id="CHEBI:58885"/>
        <dbReference type="ChEBI" id="CHEBI:143576"/>
        <dbReference type="EC" id="2.4.1.115"/>
    </reaction>
</comment>
<dbReference type="FunFam" id="3.40.50.2000:FF:000107">
    <property type="entry name" value="Glycosyltransferase"/>
    <property type="match status" value="1"/>
</dbReference>
<dbReference type="Gene3D" id="3.40.50.2000">
    <property type="entry name" value="Glycogen Phosphorylase B"/>
    <property type="match status" value="2"/>
</dbReference>
<evidence type="ECO:0000313" key="9">
    <source>
        <dbReference type="EMBL" id="KAF9676466.1"/>
    </source>
</evidence>
<comment type="similarity">
    <text evidence="2 6">Belongs to the UDP-glycosyltransferase family.</text>
</comment>
<dbReference type="Pfam" id="PF00201">
    <property type="entry name" value="UDPGT"/>
    <property type="match status" value="1"/>
</dbReference>
<evidence type="ECO:0000256" key="1">
    <source>
        <dbReference type="ARBA" id="ARBA00004935"/>
    </source>
</evidence>
<feature type="region of interest" description="Disordered" evidence="8">
    <location>
        <begin position="438"/>
        <end position="470"/>
    </location>
</feature>
<dbReference type="OrthoDB" id="5835829at2759"/>